<proteinExistence type="predicted"/>
<evidence type="ECO:0008006" key="4">
    <source>
        <dbReference type="Google" id="ProtNLM"/>
    </source>
</evidence>
<keyword evidence="1" id="KW-0732">Signal</keyword>
<organism evidence="2 3">
    <name type="scientific">Deinococcus depolymerans</name>
    <dbReference type="NCBI Taxonomy" id="392408"/>
    <lineage>
        <taxon>Bacteria</taxon>
        <taxon>Thermotogati</taxon>
        <taxon>Deinococcota</taxon>
        <taxon>Deinococci</taxon>
        <taxon>Deinococcales</taxon>
        <taxon>Deinococcaceae</taxon>
        <taxon>Deinococcus</taxon>
    </lineage>
</organism>
<protein>
    <recommendedName>
        <fullName evidence="4">DUF11 domain-containing protein</fullName>
    </recommendedName>
</protein>
<evidence type="ECO:0000256" key="1">
    <source>
        <dbReference type="SAM" id="SignalP"/>
    </source>
</evidence>
<evidence type="ECO:0000313" key="3">
    <source>
        <dbReference type="Proteomes" id="UP001500191"/>
    </source>
</evidence>
<gene>
    <name evidence="2" type="ORF">GCM10008937_22070</name>
</gene>
<feature type="chain" id="PRO_5045156276" description="DUF11 domain-containing protein" evidence="1">
    <location>
        <begin position="25"/>
        <end position="1592"/>
    </location>
</feature>
<dbReference type="NCBIfam" id="TIGR01451">
    <property type="entry name" value="B_ant_repeat"/>
    <property type="match status" value="1"/>
</dbReference>
<dbReference type="InterPro" id="IPR047589">
    <property type="entry name" value="DUF11_rpt"/>
</dbReference>
<sequence>MQPDFKRLATALSAILAVSVSAGAQEISTSLPLTTVGDRLTWSVGDQDLTLNVPLDGPVRLELYSPRVDQSDYRSDTYYGDEQYDAGRSDVTTTFTLTGSDGQVVLTRTFTPGTHDWETLVDQTLPAGRYRLKAVTQGNGKNTFAVRLAGISASVSADRLNVNVHSQDWVPAVNVSTDGQTHVLRMYDGDGPQELQARLRDDQGNVTPLTVSADLGFTDLPLPAQAGHYTVELRQPPTARQFSNTVGFSLTRAGTPEPITISRVDQTGLLRVTAELILPTGPQPTAAAATVGKTPVTVNGTFTQRVAPGEYAVVPAPVPGADVRVDTARVTVPKNGEGQAHIQIRPTVTLDLRSDKLDVCVGDTVTLTARASTAYAGELPLDLTLDTAELSVQGLNNLQGTLSAARPGELSVTGIATQSGPLTVTARLAPWEQARTLTLNVRPDVTSLQLSRDPLPDATIGDEVTVTLRVTNTGTRAAPYLLADTLPAGLEALGETRFSGTLPAGETRELSYRARVSAAGTQALEAHLRTPDCAATQTVSAQLSAQPVPAAPAPAARRVSSVTLPFDAPRQATELIVAHRLPDGATLTPGSSRLDGRVIPDPLRGPSGTLYWVLPEPASSPVTAGGAALRGAVTYDLTHEGPLPALDAPALLARFKGDRRETLEGRVDLNDLNAAQQTGTPTETATENPGAIKLPLNGAQVRIRDRISVVIEVPLGPTPDVLVNGQAFGSDRIGETTVDEGRGVQRLTYVGLPLLPGRNEIRVGSERITVMRVGDTAMTEIRPEQLIADGSTPLRLRVRTLDAAGLLTSQDRVTLRTNLEVLRADGGSREAGYQIRLENGEGVLELQPQSAPTTLRLQVLSGSAVQTHLFDVKPDSSRVGVGVISATLGLDGNLNLRDDLTWTARASYEGPLAGGKLYVAADKDGLPTDRDTLKRFSVYGDSSTESVPLQGIDPVALRYDHPTLRAEYRQTSLPIDVLPVGEQLTALTVTSKSNPQVSAFAALVPDARVSEQRLTPEGTRLLRLNNASPVTEGSETLELLTLERDTGKELRRVTLTRNVDYILDHRTGIITLARALDRTDAQLNDQVVLASYRLSDPMTQRRAAFGAQVKYTGQHYTVGVAAVSLDQTVTAGARATYDNGTTRTDGLLAYSGGFQASADLSTTLGQNTIQARVRYQDGTYSGLAPFTPGLTTSASLDSRLTRNLSSSVQAEYHNTLGTTATATSGGSVTGRADYRLAPFSVGAGLKYAFGDQYGVGAVLSAGYHQQPLDVDITHTQPLTGNLDPTTTVTTRYAITDAVSVGLSDQINWNKGHTAALTLDSRLGNTNYQVAYDLPNAGGQGNRARFGVTTTLPLTDRLTAGLRGNATYNISAAQTELGAGADLRYGTDRVTATAGTDLTYTSRGFGVVLRTGITGSLSDHLSLTADGLMEFGAGKNGQRAALGYAYRNRTFNSLGTVRYVNGTLAGGQPELSSNFAAEYRQPTWAVRAGLDTRTLLNDPGSFTAQFGASGTYYLTDRIGVGVWGRAITQPASQTTQYGYGLEASVRALPGTWITAGYNPAGFTGIGNTYTRQGAYLRLDLTLDDRLGQDPTRP</sequence>
<feature type="signal peptide" evidence="1">
    <location>
        <begin position="1"/>
        <end position="24"/>
    </location>
</feature>
<comment type="caution">
    <text evidence="2">The sequence shown here is derived from an EMBL/GenBank/DDBJ whole genome shotgun (WGS) entry which is preliminary data.</text>
</comment>
<dbReference type="RefSeq" id="WP_343758770.1">
    <property type="nucleotide sequence ID" value="NZ_BAAADB010000019.1"/>
</dbReference>
<evidence type="ECO:0000313" key="2">
    <source>
        <dbReference type="EMBL" id="GAA0513901.1"/>
    </source>
</evidence>
<reference evidence="2 3" key="1">
    <citation type="journal article" date="2019" name="Int. J. Syst. Evol. Microbiol.">
        <title>The Global Catalogue of Microorganisms (GCM) 10K type strain sequencing project: providing services to taxonomists for standard genome sequencing and annotation.</title>
        <authorList>
            <consortium name="The Broad Institute Genomics Platform"/>
            <consortium name="The Broad Institute Genome Sequencing Center for Infectious Disease"/>
            <person name="Wu L."/>
            <person name="Ma J."/>
        </authorList>
    </citation>
    <scope>NUCLEOTIDE SEQUENCE [LARGE SCALE GENOMIC DNA]</scope>
    <source>
        <strain evidence="2 3">JCM 14368</strain>
    </source>
</reference>
<keyword evidence="3" id="KW-1185">Reference proteome</keyword>
<name>A0ABN1C8A7_9DEIO</name>
<dbReference type="Proteomes" id="UP001500191">
    <property type="component" value="Unassembled WGS sequence"/>
</dbReference>
<dbReference type="EMBL" id="BAAADB010000019">
    <property type="protein sequence ID" value="GAA0513901.1"/>
    <property type="molecule type" value="Genomic_DNA"/>
</dbReference>
<accession>A0ABN1C8A7</accession>